<protein>
    <submittedName>
        <fullName evidence="1">Uncharacterized protein</fullName>
    </submittedName>
</protein>
<accession>A0A412B5X2</accession>
<organism evidence="1 2">
    <name type="scientific">Bacteroides uniformis</name>
    <dbReference type="NCBI Taxonomy" id="820"/>
    <lineage>
        <taxon>Bacteria</taxon>
        <taxon>Pseudomonadati</taxon>
        <taxon>Bacteroidota</taxon>
        <taxon>Bacteroidia</taxon>
        <taxon>Bacteroidales</taxon>
        <taxon>Bacteroidaceae</taxon>
        <taxon>Bacteroides</taxon>
    </lineage>
</organism>
<dbReference type="Proteomes" id="UP000283680">
    <property type="component" value="Unassembled WGS sequence"/>
</dbReference>
<dbReference type="AlphaFoldDB" id="A0A412B5X2"/>
<evidence type="ECO:0000313" key="1">
    <source>
        <dbReference type="EMBL" id="RGQ47825.1"/>
    </source>
</evidence>
<reference evidence="1 2" key="1">
    <citation type="submission" date="2018-08" db="EMBL/GenBank/DDBJ databases">
        <title>A genome reference for cultivated species of the human gut microbiota.</title>
        <authorList>
            <person name="Zou Y."/>
            <person name="Xue W."/>
            <person name="Luo G."/>
        </authorList>
    </citation>
    <scope>NUCLEOTIDE SEQUENCE [LARGE SCALE GENOMIC DNA]</scope>
    <source>
        <strain evidence="1 2">AF28-11</strain>
    </source>
</reference>
<sequence>MIEKVNITDSNVVELIRGKLPIATEVKNGLKPSRDMRQEKRVSMTSSILLFERKDTSSFSDGILFSVQSYGGGPVALYFLSIYRSEGVTAAPSYKLNLIGGVLGTENARPKFKLYNTDTGAFKVFLERRDYTPGVYAKLLSSYHPTTFEFILEAADESEVTAASYMEESKVGE</sequence>
<name>A0A412B5X2_BACUN</name>
<proteinExistence type="predicted"/>
<comment type="caution">
    <text evidence="1">The sequence shown here is derived from an EMBL/GenBank/DDBJ whole genome shotgun (WGS) entry which is preliminary data.</text>
</comment>
<gene>
    <name evidence="1" type="ORF">DWY92_18250</name>
</gene>
<dbReference type="RefSeq" id="WP_117974778.1">
    <property type="nucleotide sequence ID" value="NZ_JAHOJB010000055.1"/>
</dbReference>
<evidence type="ECO:0000313" key="2">
    <source>
        <dbReference type="Proteomes" id="UP000283680"/>
    </source>
</evidence>
<dbReference type="EMBL" id="QRTH01000013">
    <property type="protein sequence ID" value="RGQ47825.1"/>
    <property type="molecule type" value="Genomic_DNA"/>
</dbReference>